<dbReference type="Proteomes" id="UP000664132">
    <property type="component" value="Unassembled WGS sequence"/>
</dbReference>
<name>A0A8H7W2T9_9HELO</name>
<comment type="caution">
    <text evidence="2">The sequence shown here is derived from an EMBL/GenBank/DDBJ whole genome shotgun (WGS) entry which is preliminary data.</text>
</comment>
<dbReference type="OrthoDB" id="3553755at2759"/>
<evidence type="ECO:0000256" key="1">
    <source>
        <dbReference type="SAM" id="MobiDB-lite"/>
    </source>
</evidence>
<protein>
    <submittedName>
        <fullName evidence="2">Uncharacterized protein</fullName>
    </submittedName>
</protein>
<accession>A0A8H7W2T9</accession>
<dbReference type="AlphaFoldDB" id="A0A8H7W2T9"/>
<proteinExistence type="predicted"/>
<organism evidence="2 3">
    <name type="scientific">Cadophora malorum</name>
    <dbReference type="NCBI Taxonomy" id="108018"/>
    <lineage>
        <taxon>Eukaryota</taxon>
        <taxon>Fungi</taxon>
        <taxon>Dikarya</taxon>
        <taxon>Ascomycota</taxon>
        <taxon>Pezizomycotina</taxon>
        <taxon>Leotiomycetes</taxon>
        <taxon>Helotiales</taxon>
        <taxon>Ploettnerulaceae</taxon>
        <taxon>Cadophora</taxon>
    </lineage>
</organism>
<feature type="compositionally biased region" description="Polar residues" evidence="1">
    <location>
        <begin position="67"/>
        <end position="94"/>
    </location>
</feature>
<keyword evidence="3" id="KW-1185">Reference proteome</keyword>
<gene>
    <name evidence="2" type="ORF">IFR04_013789</name>
</gene>
<sequence length="181" mass="19595">MTSIVLDPSPAMPRDERKALVDIQLAAIKTFTENPKCSNSDLETISIHLAVLMAKMSTRPAPEASAATKTSTPRASSNKVRTWSSRQSLATKTNGLDRKRKSQGHRTVLSVANGGLLPLVAGTKKESRKKVTARTLTKGEASTLGLFSNLSLRIRGKENIVEEGTVSVREGDKQARERGLE</sequence>
<evidence type="ECO:0000313" key="3">
    <source>
        <dbReference type="Proteomes" id="UP000664132"/>
    </source>
</evidence>
<evidence type="ECO:0000313" key="2">
    <source>
        <dbReference type="EMBL" id="KAG4413067.1"/>
    </source>
</evidence>
<feature type="region of interest" description="Disordered" evidence="1">
    <location>
        <begin position="60"/>
        <end position="106"/>
    </location>
</feature>
<dbReference type="EMBL" id="JAFJYH010000335">
    <property type="protein sequence ID" value="KAG4413067.1"/>
    <property type="molecule type" value="Genomic_DNA"/>
</dbReference>
<reference evidence="2" key="1">
    <citation type="submission" date="2021-02" db="EMBL/GenBank/DDBJ databases">
        <title>Genome sequence Cadophora malorum strain M34.</title>
        <authorList>
            <person name="Stefanovic E."/>
            <person name="Vu D."/>
            <person name="Scully C."/>
            <person name="Dijksterhuis J."/>
            <person name="Roader J."/>
            <person name="Houbraken J."/>
        </authorList>
    </citation>
    <scope>NUCLEOTIDE SEQUENCE</scope>
    <source>
        <strain evidence="2">M34</strain>
    </source>
</reference>